<dbReference type="GO" id="GO:0006935">
    <property type="term" value="P:chemotaxis"/>
    <property type="evidence" value="ECO:0007669"/>
    <property type="project" value="InterPro"/>
</dbReference>
<dbReference type="InterPro" id="IPR036061">
    <property type="entry name" value="CheW-like_dom_sf"/>
</dbReference>
<gene>
    <name evidence="2" type="ORF">GGD90_000715</name>
</gene>
<sequence>MARKISLREFQEHLATRLGGGGSERAASLLGFQSGNERWLANLSDSGEIVSLPPLTPAPLTQPWFAGLANVRGVLYAVSDFSAFLGGEATPRNAQSRLLLVGARHGVNAALLVNRLLGLRNVDALTPAPAAGDAPAWAGEEFTDNEGQRWRRLDVARLLVDEQFLEIGA</sequence>
<dbReference type="InterPro" id="IPR002545">
    <property type="entry name" value="CheW-lke_dom"/>
</dbReference>
<dbReference type="Proteomes" id="UP000587070">
    <property type="component" value="Unassembled WGS sequence"/>
</dbReference>
<dbReference type="AlphaFoldDB" id="A0A840G6L3"/>
<dbReference type="Pfam" id="PF01584">
    <property type="entry name" value="CheW"/>
    <property type="match status" value="1"/>
</dbReference>
<dbReference type="EMBL" id="JACIGE010000002">
    <property type="protein sequence ID" value="MBB4246358.1"/>
    <property type="molecule type" value="Genomic_DNA"/>
</dbReference>
<dbReference type="RefSeq" id="WP_153115900.1">
    <property type="nucleotide sequence ID" value="NZ_JACIGE010000002.1"/>
</dbReference>
<protein>
    <submittedName>
        <fullName evidence="2">Twitching motility protein PilI</fullName>
    </submittedName>
</protein>
<name>A0A840G6L3_RHOTE</name>
<dbReference type="SUPFAM" id="SSF50341">
    <property type="entry name" value="CheW-like"/>
    <property type="match status" value="1"/>
</dbReference>
<comment type="caution">
    <text evidence="2">The sequence shown here is derived from an EMBL/GenBank/DDBJ whole genome shotgun (WGS) entry which is preliminary data.</text>
</comment>
<feature type="domain" description="CheW-like" evidence="1">
    <location>
        <begin position="26"/>
        <end position="164"/>
    </location>
</feature>
<keyword evidence="3" id="KW-1185">Reference proteome</keyword>
<evidence type="ECO:0000259" key="1">
    <source>
        <dbReference type="PROSITE" id="PS50851"/>
    </source>
</evidence>
<dbReference type="Gene3D" id="2.40.50.180">
    <property type="entry name" value="CheA-289, Domain 4"/>
    <property type="match status" value="1"/>
</dbReference>
<evidence type="ECO:0000313" key="3">
    <source>
        <dbReference type="Proteomes" id="UP000587070"/>
    </source>
</evidence>
<reference evidence="2 3" key="1">
    <citation type="submission" date="2020-08" db="EMBL/GenBank/DDBJ databases">
        <title>Genome sequencing of Purple Non-Sulfur Bacteria from various extreme environments.</title>
        <authorList>
            <person name="Mayer M."/>
        </authorList>
    </citation>
    <scope>NUCLEOTIDE SEQUENCE [LARGE SCALE GENOMIC DNA]</scope>
    <source>
        <strain evidence="2 3">2761</strain>
    </source>
</reference>
<organism evidence="2 3">
    <name type="scientific">Rhodocyclus tenuis</name>
    <name type="common">Rhodospirillum tenue</name>
    <dbReference type="NCBI Taxonomy" id="1066"/>
    <lineage>
        <taxon>Bacteria</taxon>
        <taxon>Pseudomonadati</taxon>
        <taxon>Pseudomonadota</taxon>
        <taxon>Betaproteobacteria</taxon>
        <taxon>Rhodocyclales</taxon>
        <taxon>Rhodocyclaceae</taxon>
        <taxon>Rhodocyclus</taxon>
    </lineage>
</organism>
<accession>A0A840G6L3</accession>
<dbReference type="PROSITE" id="PS50851">
    <property type="entry name" value="CHEW"/>
    <property type="match status" value="1"/>
</dbReference>
<dbReference type="SMART" id="SM00260">
    <property type="entry name" value="CheW"/>
    <property type="match status" value="1"/>
</dbReference>
<proteinExistence type="predicted"/>
<dbReference type="OrthoDB" id="5298045at2"/>
<evidence type="ECO:0000313" key="2">
    <source>
        <dbReference type="EMBL" id="MBB4246358.1"/>
    </source>
</evidence>
<dbReference type="GO" id="GO:0007165">
    <property type="term" value="P:signal transduction"/>
    <property type="evidence" value="ECO:0007669"/>
    <property type="project" value="InterPro"/>
</dbReference>